<dbReference type="eggNOG" id="ENOG50324YA">
    <property type="taxonomic scope" value="Bacteria"/>
</dbReference>
<evidence type="ECO:0000313" key="1">
    <source>
        <dbReference type="EMBL" id="AMW04434.1"/>
    </source>
</evidence>
<dbReference type="EMBL" id="CP011454">
    <property type="protein sequence ID" value="AMW04434.1"/>
    <property type="molecule type" value="Genomic_DNA"/>
</dbReference>
<accession>A0A143BJ21</accession>
<proteinExistence type="predicted"/>
<dbReference type="KEGG" id="gph:GEMMAAP_05435"/>
<gene>
    <name evidence="1" type="ORF">GEMMAAP_05435</name>
</gene>
<sequence>MVINDISDGASGKLWSFGKDPLWQLRGTLEKAIDPMSTLGISVGYGVVDVNVARLPNTGVVDPAPGAICVDSCEAQIETWSLMGQFRSGGGDGFHTFFEGQGGVNGFRNLRTKDTKEALADADMQLDVAGSLGFGFGYALSPGMVLTLVQDFGMGWHAKDNLPEGTGRTYRTRATRAALRFKF</sequence>
<evidence type="ECO:0000313" key="2">
    <source>
        <dbReference type="Proteomes" id="UP000076404"/>
    </source>
</evidence>
<dbReference type="Proteomes" id="UP000076404">
    <property type="component" value="Chromosome"/>
</dbReference>
<dbReference type="AlphaFoldDB" id="A0A143BJ21"/>
<evidence type="ECO:0008006" key="3">
    <source>
        <dbReference type="Google" id="ProtNLM"/>
    </source>
</evidence>
<keyword evidence="2" id="KW-1185">Reference proteome</keyword>
<protein>
    <recommendedName>
        <fullName evidence="3">Outer membrane protein beta-barrel domain-containing protein</fullName>
    </recommendedName>
</protein>
<name>A0A143BJ21_9BACT</name>
<organism evidence="1 2">
    <name type="scientific">Gemmatimonas phototrophica</name>
    <dbReference type="NCBI Taxonomy" id="1379270"/>
    <lineage>
        <taxon>Bacteria</taxon>
        <taxon>Pseudomonadati</taxon>
        <taxon>Gemmatimonadota</taxon>
        <taxon>Gemmatimonadia</taxon>
        <taxon>Gemmatimonadales</taxon>
        <taxon>Gemmatimonadaceae</taxon>
        <taxon>Gemmatimonas</taxon>
    </lineage>
</organism>
<reference evidence="1 2" key="2">
    <citation type="journal article" date="2016" name="Environ. Microbiol. Rep.">
        <title>Metagenomic evidence for the presence of phototrophic Gemmatimonadetes bacteria in diverse environments.</title>
        <authorList>
            <person name="Zeng Y."/>
            <person name="Baumbach J."/>
            <person name="Barbosa E.G."/>
            <person name="Azevedo V."/>
            <person name="Zhang C."/>
            <person name="Koblizek M."/>
        </authorList>
    </citation>
    <scope>NUCLEOTIDE SEQUENCE [LARGE SCALE GENOMIC DNA]</scope>
    <source>
        <strain evidence="1 2">AP64</strain>
    </source>
</reference>
<reference evidence="1 2" key="1">
    <citation type="journal article" date="2014" name="Proc. Natl. Acad. Sci. U.S.A.">
        <title>Functional type 2 photosynthetic reaction centers found in the rare bacterial phylum Gemmatimonadetes.</title>
        <authorList>
            <person name="Zeng Y."/>
            <person name="Feng F."/>
            <person name="Medova H."/>
            <person name="Dean J."/>
            <person name="Koblizek M."/>
        </authorList>
    </citation>
    <scope>NUCLEOTIDE SEQUENCE [LARGE SCALE GENOMIC DNA]</scope>
    <source>
        <strain evidence="1 2">AP64</strain>
    </source>
</reference>